<evidence type="ECO:0008006" key="2">
    <source>
        <dbReference type="Google" id="ProtNLM"/>
    </source>
</evidence>
<name>X0U782_9ZZZZ</name>
<dbReference type="Gene3D" id="3.40.50.300">
    <property type="entry name" value="P-loop containing nucleotide triphosphate hydrolases"/>
    <property type="match status" value="1"/>
</dbReference>
<reference evidence="1" key="1">
    <citation type="journal article" date="2014" name="Front. Microbiol.">
        <title>High frequency of phylogenetically diverse reductive dehalogenase-homologous genes in deep subseafloor sedimentary metagenomes.</title>
        <authorList>
            <person name="Kawai M."/>
            <person name="Futagami T."/>
            <person name="Toyoda A."/>
            <person name="Takaki Y."/>
            <person name="Nishi S."/>
            <person name="Hori S."/>
            <person name="Arai W."/>
            <person name="Tsubouchi T."/>
            <person name="Morono Y."/>
            <person name="Uchiyama I."/>
            <person name="Ito T."/>
            <person name="Fujiyama A."/>
            <person name="Inagaki F."/>
            <person name="Takami H."/>
        </authorList>
    </citation>
    <scope>NUCLEOTIDE SEQUENCE</scope>
    <source>
        <strain evidence="1">Expedition CK06-06</strain>
    </source>
</reference>
<dbReference type="SUPFAM" id="SSF52540">
    <property type="entry name" value="P-loop containing nucleoside triphosphate hydrolases"/>
    <property type="match status" value="1"/>
</dbReference>
<gene>
    <name evidence="1" type="ORF">S01H1_39844</name>
</gene>
<sequence>MPVDAGSAYSLDGLRKVLGLIDAVKQNGNPDLRFLRLLINRADRRTSISRVIIGDLNERFGPEQVFKTVVPLGTAFQQAEYANETVFKRFRSCKGAIAYRQLAREFLSIFSEEQTNGT</sequence>
<proteinExistence type="predicted"/>
<comment type="caution">
    <text evidence="1">The sequence shown here is derived from an EMBL/GenBank/DDBJ whole genome shotgun (WGS) entry which is preliminary data.</text>
</comment>
<accession>X0U782</accession>
<dbReference type="InterPro" id="IPR027417">
    <property type="entry name" value="P-loop_NTPase"/>
</dbReference>
<dbReference type="AlphaFoldDB" id="X0U782"/>
<dbReference type="EMBL" id="BARS01025188">
    <property type="protein sequence ID" value="GAG01420.1"/>
    <property type="molecule type" value="Genomic_DNA"/>
</dbReference>
<evidence type="ECO:0000313" key="1">
    <source>
        <dbReference type="EMBL" id="GAG01420.1"/>
    </source>
</evidence>
<protein>
    <recommendedName>
        <fullName evidence="2">CobQ/CobB/MinD/ParA nucleotide binding domain-containing protein</fullName>
    </recommendedName>
</protein>
<organism evidence="1">
    <name type="scientific">marine sediment metagenome</name>
    <dbReference type="NCBI Taxonomy" id="412755"/>
    <lineage>
        <taxon>unclassified sequences</taxon>
        <taxon>metagenomes</taxon>
        <taxon>ecological metagenomes</taxon>
    </lineage>
</organism>